<dbReference type="InterPro" id="IPR036890">
    <property type="entry name" value="HATPase_C_sf"/>
</dbReference>
<dbReference type="Gene3D" id="2.60.40.10">
    <property type="entry name" value="Immunoglobulins"/>
    <property type="match status" value="1"/>
</dbReference>
<dbReference type="EMBL" id="BMJC01000002">
    <property type="protein sequence ID" value="GGA98036.1"/>
    <property type="molecule type" value="Genomic_DNA"/>
</dbReference>
<dbReference type="InterPro" id="IPR011123">
    <property type="entry name" value="Y_Y_Y"/>
</dbReference>
<dbReference type="SUPFAM" id="SSF63829">
    <property type="entry name" value="Calcium-dependent phosphotriesterase"/>
    <property type="match status" value="1"/>
</dbReference>
<comment type="caution">
    <text evidence="4">The sequence shown here is derived from an EMBL/GenBank/DDBJ whole genome shotgun (WGS) entry which is preliminary data.</text>
</comment>
<proteinExistence type="predicted"/>
<dbReference type="Gene3D" id="3.30.565.10">
    <property type="entry name" value="Histidine kinase-like ATPase, C-terminal domain"/>
    <property type="match status" value="1"/>
</dbReference>
<dbReference type="InterPro" id="IPR013783">
    <property type="entry name" value="Ig-like_fold"/>
</dbReference>
<dbReference type="InterPro" id="IPR010559">
    <property type="entry name" value="Sig_transdc_His_kin_internal"/>
</dbReference>
<dbReference type="Pfam" id="PF07494">
    <property type="entry name" value="Reg_prop"/>
    <property type="match status" value="2"/>
</dbReference>
<dbReference type="PANTHER" id="PTHR34220">
    <property type="entry name" value="SENSOR HISTIDINE KINASE YPDA"/>
    <property type="match status" value="1"/>
</dbReference>
<dbReference type="Pfam" id="PF07495">
    <property type="entry name" value="Y_Y_Y"/>
    <property type="match status" value="1"/>
</dbReference>
<evidence type="ECO:0000256" key="1">
    <source>
        <dbReference type="SAM" id="Phobius"/>
    </source>
</evidence>
<dbReference type="GO" id="GO:0016020">
    <property type="term" value="C:membrane"/>
    <property type="evidence" value="ECO:0007669"/>
    <property type="project" value="InterPro"/>
</dbReference>
<evidence type="ECO:0000259" key="3">
    <source>
        <dbReference type="Pfam" id="PF07495"/>
    </source>
</evidence>
<reference evidence="4" key="2">
    <citation type="submission" date="2020-09" db="EMBL/GenBank/DDBJ databases">
        <authorList>
            <person name="Sun Q."/>
            <person name="Zhou Y."/>
        </authorList>
    </citation>
    <scope>NUCLEOTIDE SEQUENCE</scope>
    <source>
        <strain evidence="4">CGMCC 1.15448</strain>
    </source>
</reference>
<dbReference type="InterPro" id="IPR015943">
    <property type="entry name" value="WD40/YVTN_repeat-like_dom_sf"/>
</dbReference>
<feature type="domain" description="Signal transduction histidine kinase internal region" evidence="2">
    <location>
        <begin position="740"/>
        <end position="817"/>
    </location>
</feature>
<gene>
    <name evidence="4" type="ORF">GCM10011511_21690</name>
</gene>
<evidence type="ECO:0008006" key="6">
    <source>
        <dbReference type="Google" id="ProtNLM"/>
    </source>
</evidence>
<dbReference type="Gene3D" id="2.130.10.10">
    <property type="entry name" value="YVTN repeat-like/Quinoprotein amine dehydrogenase"/>
    <property type="match status" value="3"/>
</dbReference>
<dbReference type="Pfam" id="PF06580">
    <property type="entry name" value="His_kinase"/>
    <property type="match status" value="1"/>
</dbReference>
<keyword evidence="1" id="KW-1133">Transmembrane helix</keyword>
<dbReference type="SUPFAM" id="SSF55874">
    <property type="entry name" value="ATPase domain of HSP90 chaperone/DNA topoisomerase II/histidine kinase"/>
    <property type="match status" value="1"/>
</dbReference>
<feature type="transmembrane region" description="Helical" evidence="1">
    <location>
        <begin position="698"/>
        <end position="716"/>
    </location>
</feature>
<feature type="domain" description="Two component regulator three Y" evidence="3">
    <location>
        <begin position="628"/>
        <end position="689"/>
    </location>
</feature>
<sequence length="949" mass="106748">MAQEYSYVDYTVKDGLAGSTVYGMALDKEGFLWFATETGLSRFDGIHFRNFYMSDGLPDNEVLQLFVDSRNRVWIIPFKYSICYYLNGKIHNQENDALLRKLTIRSEIVNIIEDAAGNIIIAEKKAIHLLSADGTITDIDEFGGKAFDLLQAGINKEGKCRIFLQFVAVIETRLDKGKLVYEGTIHIPGPNNSSSTYISPQLRMIESGDSLLFFDIRGDKRFTMRMPKGFINISRLNDSSLTLNAYSGALLLDIRHRKIIDSFLSGQTVSGVLEDPDGGLWFSTLGGGIHRLATRNAIHYSFRRDNTLFPVFSILKVDSALYVGTDRFYLWTSVNNGRTFRSHQIYNRFSRGRVITIVQAGEKKIIAGTDGGTFSIEKGGEKSWLMWQRGAVKAMSVISDTTFMEITGISARIMRLTGGDPLDTLWPGRSTCGCLQNDSCYIGTLTGLYALSLAKRSARPEELFRGGVSAVQASPDGVIWAATYGEGLVLYKNDREVRRITVEDGLTSNICRYLFIGEGNVWVGTDKGLNKITLSKDAVDGYKIIHFTSADGLSSNIINTVFVKGKKVYVGTPEGMTVLNEDKIVKSGECLLRLTDITIAGKDWPLDTANFTLPHKENDLQFEYVGISYQSEGAIHYRYRLLGADERWKTTDQTFLHYPSLPPGQYVLEMVAINKSGETSNTLQLPFAIDKPLWEKNWMRALFILAAGGLIWLVFYQRVRAIRRKEAEKSATATRIAELEQMALRSQMNPHFIFNSLNSIQLFVMEKDVRGANEYITHFSRLIRQTLDISAKAAITLQEETDYLSTYLELEKRRFEYAFDYTLSVDAELNKRELSIPPMILQPYVENAIVHGIAHRIDKKGYITIKIESDFYYLICTVEDNGVGREVAALYKSRNPIQYPSKGMQLTAKRIAILNSTMKNPISTVVEDIAEQDGETGGTRVIVRFPLDL</sequence>
<evidence type="ECO:0000313" key="5">
    <source>
        <dbReference type="Proteomes" id="UP000607559"/>
    </source>
</evidence>
<name>A0A8J2UCU7_9BACT</name>
<accession>A0A8J2UCU7</accession>
<evidence type="ECO:0000313" key="4">
    <source>
        <dbReference type="EMBL" id="GGA98036.1"/>
    </source>
</evidence>
<reference evidence="4" key="1">
    <citation type="journal article" date="2014" name="Int. J. Syst. Evol. Microbiol.">
        <title>Complete genome sequence of Corynebacterium casei LMG S-19264T (=DSM 44701T), isolated from a smear-ripened cheese.</title>
        <authorList>
            <consortium name="US DOE Joint Genome Institute (JGI-PGF)"/>
            <person name="Walter F."/>
            <person name="Albersmeier A."/>
            <person name="Kalinowski J."/>
            <person name="Ruckert C."/>
        </authorList>
    </citation>
    <scope>NUCLEOTIDE SEQUENCE</scope>
    <source>
        <strain evidence="4">CGMCC 1.15448</strain>
    </source>
</reference>
<organism evidence="4 5">
    <name type="scientific">Puia dinghuensis</name>
    <dbReference type="NCBI Taxonomy" id="1792502"/>
    <lineage>
        <taxon>Bacteria</taxon>
        <taxon>Pseudomonadati</taxon>
        <taxon>Bacteroidota</taxon>
        <taxon>Chitinophagia</taxon>
        <taxon>Chitinophagales</taxon>
        <taxon>Chitinophagaceae</taxon>
        <taxon>Puia</taxon>
    </lineage>
</organism>
<dbReference type="GO" id="GO:0000155">
    <property type="term" value="F:phosphorelay sensor kinase activity"/>
    <property type="evidence" value="ECO:0007669"/>
    <property type="project" value="InterPro"/>
</dbReference>
<evidence type="ECO:0000259" key="2">
    <source>
        <dbReference type="Pfam" id="PF06580"/>
    </source>
</evidence>
<dbReference type="AlphaFoldDB" id="A0A8J2UCU7"/>
<keyword evidence="1" id="KW-0472">Membrane</keyword>
<dbReference type="InterPro" id="IPR011110">
    <property type="entry name" value="Reg_prop"/>
</dbReference>
<keyword evidence="5" id="KW-1185">Reference proteome</keyword>
<dbReference type="Proteomes" id="UP000607559">
    <property type="component" value="Unassembled WGS sequence"/>
</dbReference>
<dbReference type="PANTHER" id="PTHR34220:SF7">
    <property type="entry name" value="SENSOR HISTIDINE KINASE YPDA"/>
    <property type="match status" value="1"/>
</dbReference>
<keyword evidence="1" id="KW-0812">Transmembrane</keyword>
<dbReference type="InterPro" id="IPR050640">
    <property type="entry name" value="Bact_2-comp_sensor_kinase"/>
</dbReference>
<protein>
    <recommendedName>
        <fullName evidence="6">Signal transduction histidine kinase internal region domain-containing protein</fullName>
    </recommendedName>
</protein>